<evidence type="ECO:0000256" key="7">
    <source>
        <dbReference type="HAMAP-Rule" id="MF_01416"/>
    </source>
</evidence>
<dbReference type="NCBIfam" id="NF004403">
    <property type="entry name" value="PRK05758.2-4"/>
    <property type="match status" value="1"/>
</dbReference>
<reference evidence="8" key="1">
    <citation type="submission" date="2020-12" db="EMBL/GenBank/DDBJ databases">
        <authorList>
            <person name="Huq M.A."/>
        </authorList>
    </citation>
    <scope>NUCLEOTIDE SEQUENCE</scope>
    <source>
        <strain evidence="8">MAHUQ-46</strain>
    </source>
</reference>
<keyword evidence="7" id="KW-0139">CF(1)</keyword>
<dbReference type="NCBIfam" id="NF004402">
    <property type="entry name" value="PRK05758.2-2"/>
    <property type="match status" value="1"/>
</dbReference>
<keyword evidence="5 7" id="KW-0472">Membrane</keyword>
<protein>
    <recommendedName>
        <fullName evidence="7">ATP synthase subunit delta</fullName>
    </recommendedName>
    <alternativeName>
        <fullName evidence="7">ATP synthase F(1) sector subunit delta</fullName>
    </alternativeName>
    <alternativeName>
        <fullName evidence="7">F-type ATPase subunit delta</fullName>
        <shortName evidence="7">F-ATPase subunit delta</shortName>
    </alternativeName>
</protein>
<keyword evidence="7" id="KW-1003">Cell membrane</keyword>
<dbReference type="AlphaFoldDB" id="A0A934ML78"/>
<evidence type="ECO:0000313" key="9">
    <source>
        <dbReference type="Proteomes" id="UP000640274"/>
    </source>
</evidence>
<keyword evidence="9" id="KW-1185">Reference proteome</keyword>
<comment type="similarity">
    <text evidence="7">Belongs to the ATPase delta chain family.</text>
</comment>
<keyword evidence="6 7" id="KW-0066">ATP synthesis</keyword>
<evidence type="ECO:0000256" key="1">
    <source>
        <dbReference type="ARBA" id="ARBA00004370"/>
    </source>
</evidence>
<evidence type="ECO:0000256" key="5">
    <source>
        <dbReference type="ARBA" id="ARBA00023136"/>
    </source>
</evidence>
<dbReference type="PRINTS" id="PR00125">
    <property type="entry name" value="ATPASEDELTA"/>
</dbReference>
<comment type="caution">
    <text evidence="8">The sequence shown here is derived from an EMBL/GenBank/DDBJ whole genome shotgun (WGS) entry which is preliminary data.</text>
</comment>
<comment type="function">
    <text evidence="7">This protein is part of the stalk that links CF(0) to CF(1). It either transmits conformational changes from CF(0) to CF(1) or is implicated in proton conduction.</text>
</comment>
<evidence type="ECO:0000256" key="2">
    <source>
        <dbReference type="ARBA" id="ARBA00022448"/>
    </source>
</evidence>
<proteinExistence type="inferred from homology"/>
<dbReference type="GO" id="GO:0005886">
    <property type="term" value="C:plasma membrane"/>
    <property type="evidence" value="ECO:0007669"/>
    <property type="project" value="UniProtKB-SubCell"/>
</dbReference>
<accession>A0A934ML78</accession>
<keyword evidence="3 7" id="KW-0375">Hydrogen ion transport</keyword>
<dbReference type="EMBL" id="JAELUP010000061">
    <property type="protein sequence ID" value="MBJ6361885.1"/>
    <property type="molecule type" value="Genomic_DNA"/>
</dbReference>
<dbReference type="RefSeq" id="WP_199019437.1">
    <property type="nucleotide sequence ID" value="NZ_JAELUP010000061.1"/>
</dbReference>
<evidence type="ECO:0000256" key="4">
    <source>
        <dbReference type="ARBA" id="ARBA00023065"/>
    </source>
</evidence>
<gene>
    <name evidence="7" type="primary">atpH</name>
    <name evidence="8" type="ORF">JFN88_11485</name>
</gene>
<keyword evidence="4 7" id="KW-0406">Ion transport</keyword>
<dbReference type="InterPro" id="IPR000711">
    <property type="entry name" value="ATPase_OSCP/dsu"/>
</dbReference>
<dbReference type="Gene3D" id="1.10.520.20">
    <property type="entry name" value="N-terminal domain of the delta subunit of the F1F0-ATP synthase"/>
    <property type="match status" value="1"/>
</dbReference>
<comment type="function">
    <text evidence="7">F(1)F(0) ATP synthase produces ATP from ADP in the presence of a proton or sodium gradient. F-type ATPases consist of two structural domains, F(1) containing the extramembraneous catalytic core and F(0) containing the membrane proton channel, linked together by a central stalk and a peripheral stalk. During catalysis, ATP synthesis in the catalytic domain of F(1) is coupled via a rotary mechanism of the central stalk subunits to proton translocation.</text>
</comment>
<evidence type="ECO:0000313" key="8">
    <source>
        <dbReference type="EMBL" id="MBJ6361885.1"/>
    </source>
</evidence>
<organism evidence="8 9">
    <name type="scientific">Paenibacillus roseus</name>
    <dbReference type="NCBI Taxonomy" id="2798579"/>
    <lineage>
        <taxon>Bacteria</taxon>
        <taxon>Bacillati</taxon>
        <taxon>Bacillota</taxon>
        <taxon>Bacilli</taxon>
        <taxon>Bacillales</taxon>
        <taxon>Paenibacillaceae</taxon>
        <taxon>Paenibacillus</taxon>
    </lineage>
</organism>
<name>A0A934ML78_9BACL</name>
<keyword evidence="2 7" id="KW-0813">Transport</keyword>
<dbReference type="Proteomes" id="UP000640274">
    <property type="component" value="Unassembled WGS sequence"/>
</dbReference>
<dbReference type="InterPro" id="IPR026015">
    <property type="entry name" value="ATP_synth_OSCP/delta_N_sf"/>
</dbReference>
<dbReference type="GO" id="GO:0046933">
    <property type="term" value="F:proton-transporting ATP synthase activity, rotational mechanism"/>
    <property type="evidence" value="ECO:0007669"/>
    <property type="project" value="UniProtKB-UniRule"/>
</dbReference>
<dbReference type="PANTHER" id="PTHR11910">
    <property type="entry name" value="ATP SYNTHASE DELTA CHAIN"/>
    <property type="match status" value="1"/>
</dbReference>
<sequence length="179" mass="19085">MSRDTVVAKRYAKALFELAQQNNAVAAVESELGLVAQAIAGDEQVSKFLGTPNISSDAKSELLKTALNGHVSEDVLRSIDLLISRGRIGIISEVYEAYKKIAGEALGQADATVYTAQKLSEEELAKVAAQFGALIGKKIRATQIEAPALLGGIQVRIGDRLYDGSLSGKLERLEKSLKA</sequence>
<dbReference type="SUPFAM" id="SSF47928">
    <property type="entry name" value="N-terminal domain of the delta subunit of the F1F0-ATP synthase"/>
    <property type="match status" value="1"/>
</dbReference>
<dbReference type="Pfam" id="PF00213">
    <property type="entry name" value="OSCP"/>
    <property type="match status" value="1"/>
</dbReference>
<dbReference type="GO" id="GO:0045259">
    <property type="term" value="C:proton-transporting ATP synthase complex"/>
    <property type="evidence" value="ECO:0007669"/>
    <property type="project" value="UniProtKB-KW"/>
</dbReference>
<comment type="subcellular location">
    <subcellularLocation>
        <location evidence="7">Cell membrane</location>
        <topology evidence="7">Peripheral membrane protein</topology>
    </subcellularLocation>
    <subcellularLocation>
        <location evidence="1">Membrane</location>
    </subcellularLocation>
</comment>
<dbReference type="HAMAP" id="MF_01416">
    <property type="entry name" value="ATP_synth_delta_bact"/>
    <property type="match status" value="1"/>
</dbReference>
<evidence type="ECO:0000256" key="3">
    <source>
        <dbReference type="ARBA" id="ARBA00022781"/>
    </source>
</evidence>
<dbReference type="NCBIfam" id="TIGR01145">
    <property type="entry name" value="ATP_synt_delta"/>
    <property type="match status" value="1"/>
</dbReference>
<evidence type="ECO:0000256" key="6">
    <source>
        <dbReference type="ARBA" id="ARBA00023310"/>
    </source>
</evidence>